<reference evidence="2" key="1">
    <citation type="submission" date="2019-08" db="EMBL/GenBank/DDBJ databases">
        <authorList>
            <person name="Kucharzyk K."/>
            <person name="Murdoch R.W."/>
            <person name="Higgins S."/>
            <person name="Loffler F."/>
        </authorList>
    </citation>
    <scope>NUCLEOTIDE SEQUENCE</scope>
</reference>
<proteinExistence type="predicted"/>
<feature type="region of interest" description="Disordered" evidence="1">
    <location>
        <begin position="1"/>
        <end position="25"/>
    </location>
</feature>
<evidence type="ECO:0000256" key="1">
    <source>
        <dbReference type="SAM" id="MobiDB-lite"/>
    </source>
</evidence>
<dbReference type="EMBL" id="VSSQ01105577">
    <property type="protein sequence ID" value="MPN45573.1"/>
    <property type="molecule type" value="Genomic_DNA"/>
</dbReference>
<gene>
    <name evidence="2" type="ORF">SDC9_193140</name>
</gene>
<organism evidence="2">
    <name type="scientific">bioreactor metagenome</name>
    <dbReference type="NCBI Taxonomy" id="1076179"/>
    <lineage>
        <taxon>unclassified sequences</taxon>
        <taxon>metagenomes</taxon>
        <taxon>ecological metagenomes</taxon>
    </lineage>
</organism>
<comment type="caution">
    <text evidence="2">The sequence shown here is derived from an EMBL/GenBank/DDBJ whole genome shotgun (WGS) entry which is preliminary data.</text>
</comment>
<name>A0A645IDS5_9ZZZZ</name>
<dbReference type="AlphaFoldDB" id="A0A645IDS5"/>
<accession>A0A645IDS5</accession>
<protein>
    <submittedName>
        <fullName evidence="2">Uncharacterized protein</fullName>
    </submittedName>
</protein>
<sequence>MTEDDGNDNVPPDDSVAKTDGDNVSSVIKDMADKLKNYI</sequence>
<evidence type="ECO:0000313" key="2">
    <source>
        <dbReference type="EMBL" id="MPN45573.1"/>
    </source>
</evidence>